<evidence type="ECO:0000313" key="3">
    <source>
        <dbReference type="Proteomes" id="UP000639772"/>
    </source>
</evidence>
<dbReference type="Proteomes" id="UP000639772">
    <property type="component" value="Unassembled WGS sequence"/>
</dbReference>
<protein>
    <submittedName>
        <fullName evidence="2">Uncharacterized protein</fullName>
    </submittedName>
</protein>
<evidence type="ECO:0000313" key="2">
    <source>
        <dbReference type="EMBL" id="KAG0487155.1"/>
    </source>
</evidence>
<gene>
    <name evidence="2" type="ORF">HPP92_009250</name>
</gene>
<proteinExistence type="predicted"/>
<evidence type="ECO:0000256" key="1">
    <source>
        <dbReference type="SAM" id="MobiDB-lite"/>
    </source>
</evidence>
<dbReference type="AlphaFoldDB" id="A0A835RFH9"/>
<organism evidence="2 3">
    <name type="scientific">Vanilla planifolia</name>
    <name type="common">Vanilla</name>
    <dbReference type="NCBI Taxonomy" id="51239"/>
    <lineage>
        <taxon>Eukaryota</taxon>
        <taxon>Viridiplantae</taxon>
        <taxon>Streptophyta</taxon>
        <taxon>Embryophyta</taxon>
        <taxon>Tracheophyta</taxon>
        <taxon>Spermatophyta</taxon>
        <taxon>Magnoliopsida</taxon>
        <taxon>Liliopsida</taxon>
        <taxon>Asparagales</taxon>
        <taxon>Orchidaceae</taxon>
        <taxon>Vanilloideae</taxon>
        <taxon>Vanilleae</taxon>
        <taxon>Vanilla</taxon>
    </lineage>
</organism>
<reference evidence="2 3" key="1">
    <citation type="journal article" date="2020" name="Nat. Food">
        <title>A phased Vanilla planifolia genome enables genetic improvement of flavour and production.</title>
        <authorList>
            <person name="Hasing T."/>
            <person name="Tang H."/>
            <person name="Brym M."/>
            <person name="Khazi F."/>
            <person name="Huang T."/>
            <person name="Chambers A.H."/>
        </authorList>
    </citation>
    <scope>NUCLEOTIDE SEQUENCE [LARGE SCALE GENOMIC DNA]</scope>
    <source>
        <tissue evidence="2">Leaf</tissue>
    </source>
</reference>
<feature type="compositionally biased region" description="Basic and acidic residues" evidence="1">
    <location>
        <begin position="38"/>
        <end position="52"/>
    </location>
</feature>
<accession>A0A835RFH9</accession>
<feature type="region of interest" description="Disordered" evidence="1">
    <location>
        <begin position="36"/>
        <end position="68"/>
    </location>
</feature>
<dbReference type="EMBL" id="JADCNM010000004">
    <property type="protein sequence ID" value="KAG0487155.1"/>
    <property type="molecule type" value="Genomic_DNA"/>
</dbReference>
<comment type="caution">
    <text evidence="2">The sequence shown here is derived from an EMBL/GenBank/DDBJ whole genome shotgun (WGS) entry which is preliminary data.</text>
</comment>
<sequence length="145" mass="16088">MKHACPIRQSPEGIIRYGGFESKQCLDLRIGGRQLGNEQRRKEEEKEKKMEGFDMSWSSHDPEAMSESATLPHVWRGATSAANVPHDRFRCGHSLSRRRIGRISRSGCILVGGDDEGSRPVSFLVLGLVRLVKACARDKLTAAGL</sequence>
<name>A0A835RFH9_VANPL</name>